<proteinExistence type="inferred from homology"/>
<keyword evidence="4" id="KW-1185">Reference proteome</keyword>
<dbReference type="PANTHER" id="PTHR33279:SF2">
    <property type="entry name" value="SULFUR CARRIER PROTEIN TUSA"/>
    <property type="match status" value="1"/>
</dbReference>
<dbReference type="PANTHER" id="PTHR33279">
    <property type="entry name" value="SULFUR CARRIER PROTEIN YEDF-RELATED"/>
    <property type="match status" value="1"/>
</dbReference>
<evidence type="ECO:0000313" key="4">
    <source>
        <dbReference type="Proteomes" id="UP000322545"/>
    </source>
</evidence>
<accession>A0A1M7GLE2</accession>
<dbReference type="AlphaFoldDB" id="A0A1M7GLE2"/>
<protein>
    <submittedName>
        <fullName evidence="3">tRNA 2-thiouridine synthesizing protein A</fullName>
    </submittedName>
</protein>
<evidence type="ECO:0000313" key="3">
    <source>
        <dbReference type="EMBL" id="SHM16948.1"/>
    </source>
</evidence>
<organism evidence="3 4">
    <name type="scientific">Roseovarius litoreus</name>
    <dbReference type="NCBI Taxonomy" id="1155722"/>
    <lineage>
        <taxon>Bacteria</taxon>
        <taxon>Pseudomonadati</taxon>
        <taxon>Pseudomonadota</taxon>
        <taxon>Alphaproteobacteria</taxon>
        <taxon>Rhodobacterales</taxon>
        <taxon>Roseobacteraceae</taxon>
        <taxon>Roseovarius</taxon>
    </lineage>
</organism>
<dbReference type="InterPro" id="IPR036868">
    <property type="entry name" value="TusA-like_sf"/>
</dbReference>
<feature type="domain" description="UPF0033" evidence="2">
    <location>
        <begin position="11"/>
        <end position="35"/>
    </location>
</feature>
<dbReference type="CDD" id="cd00291">
    <property type="entry name" value="SirA_YedF_YeeD"/>
    <property type="match status" value="1"/>
</dbReference>
<reference evidence="3 4" key="1">
    <citation type="submission" date="2016-11" db="EMBL/GenBank/DDBJ databases">
        <authorList>
            <person name="Varghese N."/>
            <person name="Submissions S."/>
        </authorList>
    </citation>
    <scope>NUCLEOTIDE SEQUENCE [LARGE SCALE GENOMIC DNA]</scope>
    <source>
        <strain evidence="3 4">DSM 28249</strain>
    </source>
</reference>
<gene>
    <name evidence="3" type="ORF">SAMN05443432_10561</name>
</gene>
<dbReference type="Pfam" id="PF01206">
    <property type="entry name" value="TusA"/>
    <property type="match status" value="1"/>
</dbReference>
<name>A0A1M7GLE2_9RHOB</name>
<dbReference type="EMBL" id="FRCB01000005">
    <property type="protein sequence ID" value="SHM16948.1"/>
    <property type="molecule type" value="Genomic_DNA"/>
</dbReference>
<sequence length="82" mass="8760">MSQRMDISDTLDATGLLCPLPVLKLRKRIGALAPGQCIEMLADDPAAVIDVPHFCAEAGHELVSTDTRDGAQIYVVRKAAKA</sequence>
<evidence type="ECO:0000256" key="1">
    <source>
        <dbReference type="ARBA" id="ARBA00008984"/>
    </source>
</evidence>
<comment type="similarity">
    <text evidence="1">Belongs to the sulfur carrier protein TusA family.</text>
</comment>
<dbReference type="PROSITE" id="PS01148">
    <property type="entry name" value="UPF0033"/>
    <property type="match status" value="1"/>
</dbReference>
<evidence type="ECO:0000259" key="2">
    <source>
        <dbReference type="PROSITE" id="PS01148"/>
    </source>
</evidence>
<dbReference type="SUPFAM" id="SSF64307">
    <property type="entry name" value="SirA-like"/>
    <property type="match status" value="1"/>
</dbReference>
<dbReference type="InterPro" id="IPR001455">
    <property type="entry name" value="TusA-like"/>
</dbReference>
<dbReference type="Proteomes" id="UP000322545">
    <property type="component" value="Unassembled WGS sequence"/>
</dbReference>
<dbReference type="Gene3D" id="3.30.110.40">
    <property type="entry name" value="TusA-like domain"/>
    <property type="match status" value="1"/>
</dbReference>